<gene>
    <name evidence="2" type="ORF">CBRE1094_LOCUS39019</name>
</gene>
<feature type="region of interest" description="Disordered" evidence="1">
    <location>
        <begin position="376"/>
        <end position="409"/>
    </location>
</feature>
<proteinExistence type="predicted"/>
<protein>
    <submittedName>
        <fullName evidence="2">Uncharacterized protein</fullName>
    </submittedName>
</protein>
<sequence>MCALRTAQLLGVPFVYQRIRHMSLREECHPAKSSASLTAECMPSIQQLERIFRFDQFAAWSLQAPNETLHSHELRKRIDAWMAWDPRDGGDATQPCRPNKARPFESFKLPAETLFSRALLNKSQRHQLMRAGIRLPDSNGRDPHSKHTVCTGNHSVGGIIARCAGEMPLTAYEELMPALRAVYRENAPPAKTMPAFTIALHVRRGDVGSGRGIRIVYFQELAKRIAGRHTNAHLSSSAPDDGTRSTFGMRYHTRVLPVRIDLYSEGTNASAWYDEFAWCTTNVSCTLHLSTPLEATIRDMIAADVFVADTSSLSTLAALYNENEVHFPPRWTHEPALRRWNVDTDLLVAYLTPGRDFDKSLLDPLKFATGSIASKPHGDPITNVSESPGNTRSRIGIRDRVLPRDSEHD</sequence>
<organism evidence="2">
    <name type="scientific">Haptolina brevifila</name>
    <dbReference type="NCBI Taxonomy" id="156173"/>
    <lineage>
        <taxon>Eukaryota</taxon>
        <taxon>Haptista</taxon>
        <taxon>Haptophyta</taxon>
        <taxon>Prymnesiophyceae</taxon>
        <taxon>Prymnesiales</taxon>
        <taxon>Prymnesiaceae</taxon>
        <taxon>Haptolina</taxon>
    </lineage>
</organism>
<name>A0A7S2IZT8_9EUKA</name>
<evidence type="ECO:0000256" key="1">
    <source>
        <dbReference type="SAM" id="MobiDB-lite"/>
    </source>
</evidence>
<reference evidence="2" key="1">
    <citation type="submission" date="2021-01" db="EMBL/GenBank/DDBJ databases">
        <authorList>
            <person name="Corre E."/>
            <person name="Pelletier E."/>
            <person name="Niang G."/>
            <person name="Scheremetjew M."/>
            <person name="Finn R."/>
            <person name="Kale V."/>
            <person name="Holt S."/>
            <person name="Cochrane G."/>
            <person name="Meng A."/>
            <person name="Brown T."/>
            <person name="Cohen L."/>
        </authorList>
    </citation>
    <scope>NUCLEOTIDE SEQUENCE</scope>
    <source>
        <strain evidence="2">UTEX LB 985</strain>
    </source>
</reference>
<feature type="compositionally biased region" description="Polar residues" evidence="1">
    <location>
        <begin position="382"/>
        <end position="393"/>
    </location>
</feature>
<dbReference type="EMBL" id="HBGU01071494">
    <property type="protein sequence ID" value="CAD9533867.1"/>
    <property type="molecule type" value="Transcribed_RNA"/>
</dbReference>
<accession>A0A7S2IZT8</accession>
<feature type="compositionally biased region" description="Basic and acidic residues" evidence="1">
    <location>
        <begin position="396"/>
        <end position="409"/>
    </location>
</feature>
<evidence type="ECO:0000313" key="2">
    <source>
        <dbReference type="EMBL" id="CAD9533867.1"/>
    </source>
</evidence>
<dbReference type="AlphaFoldDB" id="A0A7S2IZT8"/>